<name>A0A1D9G6M4_MOOP1</name>
<organism evidence="1">
    <name type="scientific">Moorena producens (strain JHB)</name>
    <dbReference type="NCBI Taxonomy" id="1454205"/>
    <lineage>
        <taxon>Bacteria</taxon>
        <taxon>Bacillati</taxon>
        <taxon>Cyanobacteriota</taxon>
        <taxon>Cyanophyceae</taxon>
        <taxon>Coleofasciculales</taxon>
        <taxon>Coleofasciculaceae</taxon>
        <taxon>Moorena</taxon>
    </lineage>
</organism>
<dbReference type="AlphaFoldDB" id="A0A1D9G6M4"/>
<evidence type="ECO:0000313" key="1">
    <source>
        <dbReference type="EMBL" id="AOY83233.2"/>
    </source>
</evidence>
<dbReference type="EMBL" id="CP017708">
    <property type="protein sequence ID" value="AOY83233.2"/>
    <property type="molecule type" value="Genomic_DNA"/>
</dbReference>
<reference evidence="1" key="1">
    <citation type="journal article" date="2017" name="Proc. Natl. Acad. Sci. U.S.A.">
        <title>Comparative genomics uncovers the prolific and distinctive metabolic potential of the cyanobacterial genus Moorea.</title>
        <authorList>
            <person name="Leao T."/>
            <person name="Castelao G."/>
            <person name="Korobeynikov A."/>
            <person name="Monroe E.A."/>
            <person name="Podell S."/>
            <person name="Glukhov E."/>
            <person name="Allen E.E."/>
            <person name="Gerwick W.H."/>
            <person name="Gerwick L."/>
        </authorList>
    </citation>
    <scope>NUCLEOTIDE SEQUENCE</scope>
    <source>
        <strain evidence="1">JHB</strain>
    </source>
</reference>
<accession>A0A1D9G6M4</accession>
<reference evidence="1" key="2">
    <citation type="submission" date="2022-10" db="EMBL/GenBank/DDBJ databases">
        <authorList>
            <person name="Ngo T.-E."/>
        </authorList>
    </citation>
    <scope>NUCLEOTIDE SEQUENCE</scope>
    <source>
        <strain evidence="1">JHB</strain>
    </source>
</reference>
<gene>
    <name evidence="1" type="ORF">BJP36_28245</name>
</gene>
<sequence>MECSNNYGASGLSNLEPPRKPPLCSTPNLFRLKDFIETNEKGDFSGSAAPGWCAAKSMKYFGYKLVLLATWQGVPIAYDQRASQYRRTSSSSWGSPSCPSDVTSSADIGFISASWLDELDRSTGNRVWTAHRANQHQQHSAQLNRFISRIRQRVEGVFHEIGEYWT</sequence>
<protein>
    <submittedName>
        <fullName evidence="1">Uncharacterized protein</fullName>
    </submittedName>
</protein>
<dbReference type="Proteomes" id="UP000176944">
    <property type="component" value="Chromosome"/>
</dbReference>
<proteinExistence type="predicted"/>